<dbReference type="PANTHER" id="PTHR45973:SF35">
    <property type="entry name" value="LEUCINE-RICH REPEAT-CONTAINING PROTEIN 43"/>
    <property type="match status" value="1"/>
</dbReference>
<organism evidence="5 6">
    <name type="scientific">Rhipicephalus microplus</name>
    <name type="common">Cattle tick</name>
    <name type="synonym">Boophilus microplus</name>
    <dbReference type="NCBI Taxonomy" id="6941"/>
    <lineage>
        <taxon>Eukaryota</taxon>
        <taxon>Metazoa</taxon>
        <taxon>Ecdysozoa</taxon>
        <taxon>Arthropoda</taxon>
        <taxon>Chelicerata</taxon>
        <taxon>Arachnida</taxon>
        <taxon>Acari</taxon>
        <taxon>Parasitiformes</taxon>
        <taxon>Ixodida</taxon>
        <taxon>Ixodoidea</taxon>
        <taxon>Ixodidae</taxon>
        <taxon>Rhipicephalinae</taxon>
        <taxon>Rhipicephalus</taxon>
        <taxon>Boophilus</taxon>
    </lineage>
</organism>
<dbReference type="InterPro" id="IPR001611">
    <property type="entry name" value="Leu-rich_rpt"/>
</dbReference>
<proteinExistence type="predicted"/>
<dbReference type="Pfam" id="PF12799">
    <property type="entry name" value="LRR_4"/>
    <property type="match status" value="1"/>
</dbReference>
<dbReference type="VEuPathDB" id="VectorBase:LOC119174839"/>
<dbReference type="Proteomes" id="UP000821866">
    <property type="component" value="Chromosome 7"/>
</dbReference>
<evidence type="ECO:0000313" key="5">
    <source>
        <dbReference type="EMBL" id="KAH8021559.1"/>
    </source>
</evidence>
<dbReference type="AlphaFoldDB" id="A0A9J6DHH7"/>
<reference evidence="5" key="1">
    <citation type="journal article" date="2020" name="Cell">
        <title>Large-Scale Comparative Analyses of Tick Genomes Elucidate Their Genetic Diversity and Vector Capacities.</title>
        <authorList>
            <consortium name="Tick Genome and Microbiome Consortium (TIGMIC)"/>
            <person name="Jia N."/>
            <person name="Wang J."/>
            <person name="Shi W."/>
            <person name="Du L."/>
            <person name="Sun Y."/>
            <person name="Zhan W."/>
            <person name="Jiang J.F."/>
            <person name="Wang Q."/>
            <person name="Zhang B."/>
            <person name="Ji P."/>
            <person name="Bell-Sakyi L."/>
            <person name="Cui X.M."/>
            <person name="Yuan T.T."/>
            <person name="Jiang B.G."/>
            <person name="Yang W.F."/>
            <person name="Lam T.T."/>
            <person name="Chang Q.C."/>
            <person name="Ding S.J."/>
            <person name="Wang X.J."/>
            <person name="Zhu J.G."/>
            <person name="Ruan X.D."/>
            <person name="Zhao L."/>
            <person name="Wei J.T."/>
            <person name="Ye R.Z."/>
            <person name="Que T.C."/>
            <person name="Du C.H."/>
            <person name="Zhou Y.H."/>
            <person name="Cheng J.X."/>
            <person name="Dai P.F."/>
            <person name="Guo W.B."/>
            <person name="Han X.H."/>
            <person name="Huang E.J."/>
            <person name="Li L.F."/>
            <person name="Wei W."/>
            <person name="Gao Y.C."/>
            <person name="Liu J.Z."/>
            <person name="Shao H.Z."/>
            <person name="Wang X."/>
            <person name="Wang C.C."/>
            <person name="Yang T.C."/>
            <person name="Huo Q.B."/>
            <person name="Li W."/>
            <person name="Chen H.Y."/>
            <person name="Chen S.E."/>
            <person name="Zhou L.G."/>
            <person name="Ni X.B."/>
            <person name="Tian J.H."/>
            <person name="Sheng Y."/>
            <person name="Liu T."/>
            <person name="Pan Y.S."/>
            <person name="Xia L.Y."/>
            <person name="Li J."/>
            <person name="Zhao F."/>
            <person name="Cao W.C."/>
        </authorList>
    </citation>
    <scope>NUCLEOTIDE SEQUENCE</scope>
    <source>
        <strain evidence="5">Rmic-2018</strain>
    </source>
</reference>
<keyword evidence="6" id="KW-1185">Reference proteome</keyword>
<dbReference type="PROSITE" id="PS51450">
    <property type="entry name" value="LRR"/>
    <property type="match status" value="3"/>
</dbReference>
<accession>A0A9J6DHH7</accession>
<keyword evidence="2" id="KW-0433">Leucine-rich repeat</keyword>
<dbReference type="Gene3D" id="3.80.10.10">
    <property type="entry name" value="Ribonuclease Inhibitor"/>
    <property type="match status" value="2"/>
</dbReference>
<reference evidence="5" key="2">
    <citation type="submission" date="2021-09" db="EMBL/GenBank/DDBJ databases">
        <authorList>
            <person name="Jia N."/>
            <person name="Wang J."/>
            <person name="Shi W."/>
            <person name="Du L."/>
            <person name="Sun Y."/>
            <person name="Zhan W."/>
            <person name="Jiang J."/>
            <person name="Wang Q."/>
            <person name="Zhang B."/>
            <person name="Ji P."/>
            <person name="Sakyi L.B."/>
            <person name="Cui X."/>
            <person name="Yuan T."/>
            <person name="Jiang B."/>
            <person name="Yang W."/>
            <person name="Lam T.T.-Y."/>
            <person name="Chang Q."/>
            <person name="Ding S."/>
            <person name="Wang X."/>
            <person name="Zhu J."/>
            <person name="Ruan X."/>
            <person name="Zhao L."/>
            <person name="Wei J."/>
            <person name="Que T."/>
            <person name="Du C."/>
            <person name="Cheng J."/>
            <person name="Dai P."/>
            <person name="Han X."/>
            <person name="Huang E."/>
            <person name="Gao Y."/>
            <person name="Liu J."/>
            <person name="Shao H."/>
            <person name="Ye R."/>
            <person name="Li L."/>
            <person name="Wei W."/>
            <person name="Wang X."/>
            <person name="Wang C."/>
            <person name="Huo Q."/>
            <person name="Li W."/>
            <person name="Guo W."/>
            <person name="Chen H."/>
            <person name="Chen S."/>
            <person name="Zhou L."/>
            <person name="Zhou L."/>
            <person name="Ni X."/>
            <person name="Tian J."/>
            <person name="Zhou Y."/>
            <person name="Sheng Y."/>
            <person name="Liu T."/>
            <person name="Pan Y."/>
            <person name="Xia L."/>
            <person name="Li J."/>
            <person name="Zhao F."/>
            <person name="Cao W."/>
        </authorList>
    </citation>
    <scope>NUCLEOTIDE SEQUENCE</scope>
    <source>
        <strain evidence="5">Rmic-2018</strain>
        <tissue evidence="5">Larvae</tissue>
    </source>
</reference>
<comment type="caution">
    <text evidence="5">The sequence shown here is derived from an EMBL/GenBank/DDBJ whole genome shotgun (WGS) entry which is preliminary data.</text>
</comment>
<keyword evidence="3" id="KW-0677">Repeat</keyword>
<dbReference type="PANTHER" id="PTHR45973">
    <property type="entry name" value="PROTEIN PHOSPHATASE 1 REGULATORY SUBUNIT SDS22-RELATED"/>
    <property type="match status" value="1"/>
</dbReference>
<evidence type="ECO:0000256" key="3">
    <source>
        <dbReference type="ARBA" id="ARBA00022737"/>
    </source>
</evidence>
<dbReference type="InterPro" id="IPR025875">
    <property type="entry name" value="Leu-rich_rpt_4"/>
</dbReference>
<dbReference type="SUPFAM" id="SSF52075">
    <property type="entry name" value="Outer arm dynein light chain 1"/>
    <property type="match status" value="1"/>
</dbReference>
<evidence type="ECO:0000313" key="6">
    <source>
        <dbReference type="Proteomes" id="UP000821866"/>
    </source>
</evidence>
<evidence type="ECO:0000256" key="1">
    <source>
        <dbReference type="ARBA" id="ARBA00003843"/>
    </source>
</evidence>
<protein>
    <recommendedName>
        <fullName evidence="4">Dynein axonemal assembly factor 1 homolog</fullName>
    </recommendedName>
</protein>
<sequence length="238" mass="26578">MFPEDPHVLDMSNRGLKRLEKRDGVGIEKLFLDHNELSKLDNIDCFLDVQKLSASHNQITRMYSLARLSQLSSIDLSNNLITCIEALKDLKYLVSVNLSNNRIKSLQSIQYSTTLVYLDLSGNLIPSLIDLTSLTRLKVSFLSHLSSLESFSIGGNPCVNMTGGVVPYVINWCLGLRVLDDFVVTQRESLKAEWLYSQGKGRCFHLGDHLVLVEYLSQVCPLTGADQGHAQGYVSQTV</sequence>
<evidence type="ECO:0000256" key="4">
    <source>
        <dbReference type="ARBA" id="ARBA00024433"/>
    </source>
</evidence>
<dbReference type="EMBL" id="JABSTU010000009">
    <property type="protein sequence ID" value="KAH8021559.1"/>
    <property type="molecule type" value="Genomic_DNA"/>
</dbReference>
<dbReference type="VEuPathDB" id="VectorBase:LOC119173950"/>
<evidence type="ECO:0000256" key="2">
    <source>
        <dbReference type="ARBA" id="ARBA00022614"/>
    </source>
</evidence>
<dbReference type="InterPro" id="IPR050576">
    <property type="entry name" value="Cilia_flagella_integrity"/>
</dbReference>
<name>A0A9J6DHH7_RHIMP</name>
<comment type="function">
    <text evidence="1">Cilium-specific protein required for cilia structures.</text>
</comment>
<dbReference type="SMART" id="SM00365">
    <property type="entry name" value="LRR_SD22"/>
    <property type="match status" value="5"/>
</dbReference>
<dbReference type="InterPro" id="IPR032675">
    <property type="entry name" value="LRR_dom_sf"/>
</dbReference>
<gene>
    <name evidence="5" type="ORF">HPB51_015955</name>
</gene>